<reference evidence="3 4" key="1">
    <citation type="submission" date="2016-02" db="EMBL/GenBank/DDBJ databases">
        <title>Genome analysis of coral dinoflagellate symbionts highlights evolutionary adaptations to a symbiotic lifestyle.</title>
        <authorList>
            <person name="Aranda M."/>
            <person name="Li Y."/>
            <person name="Liew Y.J."/>
            <person name="Baumgarten S."/>
            <person name="Simakov O."/>
            <person name="Wilson M."/>
            <person name="Piel J."/>
            <person name="Ashoor H."/>
            <person name="Bougouffa S."/>
            <person name="Bajic V.B."/>
            <person name="Ryu T."/>
            <person name="Ravasi T."/>
            <person name="Bayer T."/>
            <person name="Micklem G."/>
            <person name="Kim H."/>
            <person name="Bhak J."/>
            <person name="Lajeunesse T.C."/>
            <person name="Voolstra C.R."/>
        </authorList>
    </citation>
    <scope>NUCLEOTIDE SEQUENCE [LARGE SCALE GENOMIC DNA]</scope>
    <source>
        <strain evidence="3 4">CCMP2467</strain>
    </source>
</reference>
<evidence type="ECO:0000256" key="2">
    <source>
        <dbReference type="SAM" id="Phobius"/>
    </source>
</evidence>
<dbReference type="AlphaFoldDB" id="A0A1Q9CC77"/>
<dbReference type="Proteomes" id="UP000186817">
    <property type="component" value="Unassembled WGS sequence"/>
</dbReference>
<feature type="transmembrane region" description="Helical" evidence="2">
    <location>
        <begin position="598"/>
        <end position="617"/>
    </location>
</feature>
<evidence type="ECO:0000256" key="1">
    <source>
        <dbReference type="SAM" id="MobiDB-lite"/>
    </source>
</evidence>
<feature type="transmembrane region" description="Helical" evidence="2">
    <location>
        <begin position="302"/>
        <end position="321"/>
    </location>
</feature>
<protein>
    <submittedName>
        <fullName evidence="3">Uncharacterized protein</fullName>
    </submittedName>
</protein>
<name>A0A1Q9CC77_SYMMI</name>
<keyword evidence="4" id="KW-1185">Reference proteome</keyword>
<gene>
    <name evidence="3" type="ORF">AK812_SmicGene39041</name>
</gene>
<organism evidence="3 4">
    <name type="scientific">Symbiodinium microadriaticum</name>
    <name type="common">Dinoflagellate</name>
    <name type="synonym">Zooxanthella microadriatica</name>
    <dbReference type="NCBI Taxonomy" id="2951"/>
    <lineage>
        <taxon>Eukaryota</taxon>
        <taxon>Sar</taxon>
        <taxon>Alveolata</taxon>
        <taxon>Dinophyceae</taxon>
        <taxon>Suessiales</taxon>
        <taxon>Symbiodiniaceae</taxon>
        <taxon>Symbiodinium</taxon>
    </lineage>
</organism>
<feature type="transmembrane region" description="Helical" evidence="2">
    <location>
        <begin position="509"/>
        <end position="530"/>
    </location>
</feature>
<feature type="transmembrane region" description="Helical" evidence="2">
    <location>
        <begin position="272"/>
        <end position="290"/>
    </location>
</feature>
<feature type="transmembrane region" description="Helical" evidence="2">
    <location>
        <begin position="474"/>
        <end position="497"/>
    </location>
</feature>
<feature type="transmembrane region" description="Helical" evidence="2">
    <location>
        <begin position="203"/>
        <end position="229"/>
    </location>
</feature>
<keyword evidence="2" id="KW-0472">Membrane</keyword>
<sequence length="632" mass="69496">MEILGARATASGFLAVLIYLILEEKVLSVRPFSAFDQGVGFTTPEPEDSTEDPPESTRRPLTGNFDDPPQHGDATENKSKNIVTEVEATVYHPADGQIAGGHVSQVTVTEEFEAGDPPGVKLSYHRGLGSQIMRYECDKKGAWRRTPSMLDQIGHSNIYVKAIDGTDVRDVDPQVLTELWAARINGTRSYTVTFTTEPSYVTVVLYVALCTLPWCLASCIACCTLPCAIHGIYMKHALKEIDNVAEESTEEPVPRLQECCQSRLLEHEVTRWSLLGFGVGSMLLSARTYASVAVSAPTTSAIMVGEAVFFGALTFFVAAGVKATKKNALLASGSMCPKGLTEALSKQLQYVLLSLTPMLVCVYLALLAWLWLPYYCDRYGFFSLEDVARYNDVLWLGPYLLIFVCLPHFLINSHILAKVVEAHVRAVGQKVEEILQLESQQKGEGMKQLKPKLKEIHEACIGLRMDVLPSLECIVAPTLGFAACSWAFVLMKIVAFLSGHLDDLAGGNIGIFVIVSQFLFVILIFLPLGVNCLLPPASVSDAFDNLLELLNQLRTLDGMEDDTLVRLTESYIKESNRGQGLGFAFFGIVINTRLIKAVFLKIAASASLLLSAFYRVLATYTEARRLLYEVPH</sequence>
<keyword evidence="2" id="KW-1133">Transmembrane helix</keyword>
<proteinExistence type="predicted"/>
<feature type="transmembrane region" description="Helical" evidence="2">
    <location>
        <begin position="392"/>
        <end position="411"/>
    </location>
</feature>
<feature type="transmembrane region" description="Helical" evidence="2">
    <location>
        <begin position="350"/>
        <end position="372"/>
    </location>
</feature>
<feature type="compositionally biased region" description="Basic and acidic residues" evidence="1">
    <location>
        <begin position="68"/>
        <end position="79"/>
    </location>
</feature>
<accession>A0A1Q9CC77</accession>
<evidence type="ECO:0000313" key="4">
    <source>
        <dbReference type="Proteomes" id="UP000186817"/>
    </source>
</evidence>
<comment type="caution">
    <text evidence="3">The sequence shown here is derived from an EMBL/GenBank/DDBJ whole genome shotgun (WGS) entry which is preliminary data.</text>
</comment>
<feature type="compositionally biased region" description="Acidic residues" evidence="1">
    <location>
        <begin position="45"/>
        <end position="54"/>
    </location>
</feature>
<dbReference type="EMBL" id="LSRX01001371">
    <property type="protein sequence ID" value="OLP80534.1"/>
    <property type="molecule type" value="Genomic_DNA"/>
</dbReference>
<evidence type="ECO:0000313" key="3">
    <source>
        <dbReference type="EMBL" id="OLP80534.1"/>
    </source>
</evidence>
<keyword evidence="2" id="KW-0812">Transmembrane</keyword>
<feature type="region of interest" description="Disordered" evidence="1">
    <location>
        <begin position="37"/>
        <end position="79"/>
    </location>
</feature>
<dbReference type="OrthoDB" id="420631at2759"/>